<feature type="domain" description="Nudix hydrolase" evidence="2">
    <location>
        <begin position="1"/>
        <end position="125"/>
    </location>
</feature>
<dbReference type="PRINTS" id="PR00502">
    <property type="entry name" value="NUDIXFAMILY"/>
</dbReference>
<name>A0A558J5X5_9GAMM</name>
<dbReference type="Pfam" id="PF00293">
    <property type="entry name" value="NUDIX"/>
    <property type="match status" value="1"/>
</dbReference>
<sequence length="144" mass="16176">MFPVSIKGVLVLPSDEVVLALNDRDEWELPGGRIEIGESSTECLIREFKEELAIDVEANGLIDTYLFEVIPSKHVFIVTYSCCLIGRFNPVVSHEHSNIETFPVNELPDNLPIGYAKAIQKSFSMNVNCQNINGKNHDQRCRKG</sequence>
<reference evidence="3 4" key="1">
    <citation type="submission" date="2019-07" db="EMBL/GenBank/DDBJ databases">
        <title>Diversity of Bacteria from Kongsfjorden, Arctic.</title>
        <authorList>
            <person name="Yu Y."/>
        </authorList>
    </citation>
    <scope>NUCLEOTIDE SEQUENCE [LARGE SCALE GENOMIC DNA]</scope>
    <source>
        <strain evidence="3 4">SM1922</strain>
    </source>
</reference>
<dbReference type="PROSITE" id="PS51462">
    <property type="entry name" value="NUDIX"/>
    <property type="match status" value="1"/>
</dbReference>
<organism evidence="3 4">
    <name type="scientific">Vreelandella titanicae</name>
    <dbReference type="NCBI Taxonomy" id="664683"/>
    <lineage>
        <taxon>Bacteria</taxon>
        <taxon>Pseudomonadati</taxon>
        <taxon>Pseudomonadota</taxon>
        <taxon>Gammaproteobacteria</taxon>
        <taxon>Oceanospirillales</taxon>
        <taxon>Halomonadaceae</taxon>
        <taxon>Vreelandella</taxon>
    </lineage>
</organism>
<dbReference type="Gene3D" id="3.90.79.10">
    <property type="entry name" value="Nucleoside Triphosphate Pyrophosphohydrolase"/>
    <property type="match status" value="1"/>
</dbReference>
<protein>
    <submittedName>
        <fullName evidence="3">NUDIX hydrolase</fullName>
    </submittedName>
</protein>
<dbReference type="AlphaFoldDB" id="A0A558J5X5"/>
<dbReference type="EMBL" id="VNFE01000004">
    <property type="protein sequence ID" value="TVU89058.1"/>
    <property type="molecule type" value="Genomic_DNA"/>
</dbReference>
<dbReference type="GO" id="GO:0016787">
    <property type="term" value="F:hydrolase activity"/>
    <property type="evidence" value="ECO:0007669"/>
    <property type="project" value="UniProtKB-KW"/>
</dbReference>
<accession>A0A558J5X5</accession>
<dbReference type="Proteomes" id="UP000317288">
    <property type="component" value="Unassembled WGS sequence"/>
</dbReference>
<gene>
    <name evidence="3" type="ORF">FQP89_13640</name>
</gene>
<evidence type="ECO:0000256" key="1">
    <source>
        <dbReference type="ARBA" id="ARBA00022801"/>
    </source>
</evidence>
<comment type="caution">
    <text evidence="3">The sequence shown here is derived from an EMBL/GenBank/DDBJ whole genome shotgun (WGS) entry which is preliminary data.</text>
</comment>
<dbReference type="InterPro" id="IPR000086">
    <property type="entry name" value="NUDIX_hydrolase_dom"/>
</dbReference>
<dbReference type="CDD" id="cd04699">
    <property type="entry name" value="NUDIX_MutT_Nudt1"/>
    <property type="match status" value="1"/>
</dbReference>
<dbReference type="InterPro" id="IPR015797">
    <property type="entry name" value="NUDIX_hydrolase-like_dom_sf"/>
</dbReference>
<evidence type="ECO:0000259" key="2">
    <source>
        <dbReference type="PROSITE" id="PS51462"/>
    </source>
</evidence>
<dbReference type="InterPro" id="IPR020476">
    <property type="entry name" value="Nudix_hydrolase"/>
</dbReference>
<proteinExistence type="predicted"/>
<evidence type="ECO:0000313" key="3">
    <source>
        <dbReference type="EMBL" id="TVU89058.1"/>
    </source>
</evidence>
<keyword evidence="1 3" id="KW-0378">Hydrolase</keyword>
<dbReference type="PANTHER" id="PTHR43736:SF1">
    <property type="entry name" value="DIHYDRONEOPTERIN TRIPHOSPHATE DIPHOSPHATASE"/>
    <property type="match status" value="1"/>
</dbReference>
<dbReference type="RefSeq" id="WP_144811917.1">
    <property type="nucleotide sequence ID" value="NZ_VNFE01000004.1"/>
</dbReference>
<evidence type="ECO:0000313" key="4">
    <source>
        <dbReference type="Proteomes" id="UP000317288"/>
    </source>
</evidence>
<dbReference type="PANTHER" id="PTHR43736">
    <property type="entry name" value="ADP-RIBOSE PYROPHOSPHATASE"/>
    <property type="match status" value="1"/>
</dbReference>
<dbReference type="SUPFAM" id="SSF55811">
    <property type="entry name" value="Nudix"/>
    <property type="match status" value="1"/>
</dbReference>